<dbReference type="Proteomes" id="UP001498398">
    <property type="component" value="Unassembled WGS sequence"/>
</dbReference>
<accession>A0ABR1J1I7</accession>
<dbReference type="SUPFAM" id="SSF53187">
    <property type="entry name" value="Zn-dependent exopeptidases"/>
    <property type="match status" value="1"/>
</dbReference>
<protein>
    <recommendedName>
        <fullName evidence="6">Cytosol aminopeptidase domain-containing protein</fullName>
    </recommendedName>
</protein>
<comment type="similarity">
    <text evidence="1">Belongs to the peptidase M17 family.</text>
</comment>
<evidence type="ECO:0000259" key="6">
    <source>
        <dbReference type="Pfam" id="PF00883"/>
    </source>
</evidence>
<feature type="region of interest" description="Disordered" evidence="5">
    <location>
        <begin position="1"/>
        <end position="24"/>
    </location>
</feature>
<name>A0ABR1J1I7_9AGAR</name>
<evidence type="ECO:0000256" key="4">
    <source>
        <dbReference type="ARBA" id="ARBA00022801"/>
    </source>
</evidence>
<evidence type="ECO:0000313" key="8">
    <source>
        <dbReference type="Proteomes" id="UP001498398"/>
    </source>
</evidence>
<feature type="compositionally biased region" description="Basic and acidic residues" evidence="5">
    <location>
        <begin position="72"/>
        <end position="81"/>
    </location>
</feature>
<dbReference type="Gene3D" id="3.40.630.10">
    <property type="entry name" value="Zn peptidases"/>
    <property type="match status" value="1"/>
</dbReference>
<evidence type="ECO:0000313" key="7">
    <source>
        <dbReference type="EMBL" id="KAK7447696.1"/>
    </source>
</evidence>
<dbReference type="EMBL" id="JBANRG010000040">
    <property type="protein sequence ID" value="KAK7447696.1"/>
    <property type="molecule type" value="Genomic_DNA"/>
</dbReference>
<keyword evidence="2" id="KW-0031">Aminopeptidase</keyword>
<evidence type="ECO:0000256" key="3">
    <source>
        <dbReference type="ARBA" id="ARBA00022670"/>
    </source>
</evidence>
<feature type="domain" description="Cytosol aminopeptidase" evidence="6">
    <location>
        <begin position="295"/>
        <end position="338"/>
    </location>
</feature>
<evidence type="ECO:0000256" key="1">
    <source>
        <dbReference type="ARBA" id="ARBA00009528"/>
    </source>
</evidence>
<sequence>MSPSKSNGFGPESSVGRKEDDDLETRSLFARVRETAENMKDVKEKRASLALASRKKSVASFEAVTSTSTPDSEARDAKVEADMQNSSEPVSSLLRKPSTKLLREGYCQGYSELRRREWCIFFSFSSFALWISNIATERTPTHGTSEPAKFLKMCVVRHKFSPTTLLIHVTRTDTIKALLPRICRKRYDVWYWGYFPQAESGECFVGFIPQLLALIHFLVIVQCIKTHAWRYGGAASVVSATLAIAKLKLPVNPVVCTPLTENMPRPRFLVRSSSKRFGIDMCSLERKRILSVYITSSKTVEVGNTDVEGRLVLSDTIYYTSTEYKPHTLVDVATLMGAPLPPLPASGSGSGSGSRSRIGGVRRGAALGMAPATLIIGGFGLGGPGEGNNSAEATPRPKALVPSAISFFSPPSPTSASSSYTPHPDHRELHIPTPIPESISTSILNNSAVLDKADFHLNTNTRCTSIFV</sequence>
<proteinExistence type="inferred from homology"/>
<keyword evidence="3" id="KW-0645">Protease</keyword>
<keyword evidence="8" id="KW-1185">Reference proteome</keyword>
<organism evidence="7 8">
    <name type="scientific">Marasmiellus scandens</name>
    <dbReference type="NCBI Taxonomy" id="2682957"/>
    <lineage>
        <taxon>Eukaryota</taxon>
        <taxon>Fungi</taxon>
        <taxon>Dikarya</taxon>
        <taxon>Basidiomycota</taxon>
        <taxon>Agaricomycotina</taxon>
        <taxon>Agaricomycetes</taxon>
        <taxon>Agaricomycetidae</taxon>
        <taxon>Agaricales</taxon>
        <taxon>Marasmiineae</taxon>
        <taxon>Omphalotaceae</taxon>
        <taxon>Marasmiellus</taxon>
    </lineage>
</organism>
<reference evidence="7 8" key="1">
    <citation type="submission" date="2024-01" db="EMBL/GenBank/DDBJ databases">
        <title>A draft genome for the cacao thread blight pathogen Marasmiellus scandens.</title>
        <authorList>
            <person name="Baruah I.K."/>
            <person name="Leung J."/>
            <person name="Bukari Y."/>
            <person name="Amoako-Attah I."/>
            <person name="Meinhardt L.W."/>
            <person name="Bailey B.A."/>
            <person name="Cohen S.P."/>
        </authorList>
    </citation>
    <scope>NUCLEOTIDE SEQUENCE [LARGE SCALE GENOMIC DNA]</scope>
    <source>
        <strain evidence="7 8">GH-19</strain>
    </source>
</reference>
<feature type="region of interest" description="Disordered" evidence="5">
    <location>
        <begin position="51"/>
        <end position="90"/>
    </location>
</feature>
<dbReference type="Pfam" id="PF00883">
    <property type="entry name" value="Peptidase_M17"/>
    <property type="match status" value="1"/>
</dbReference>
<dbReference type="PANTHER" id="PTHR11963:SF23">
    <property type="entry name" value="CYTOSOL AMINOPEPTIDASE"/>
    <property type="match status" value="1"/>
</dbReference>
<evidence type="ECO:0000256" key="5">
    <source>
        <dbReference type="SAM" id="MobiDB-lite"/>
    </source>
</evidence>
<dbReference type="InterPro" id="IPR011356">
    <property type="entry name" value="Leucine_aapep/pepB"/>
</dbReference>
<evidence type="ECO:0000256" key="2">
    <source>
        <dbReference type="ARBA" id="ARBA00022438"/>
    </source>
</evidence>
<gene>
    <name evidence="7" type="ORF">VKT23_013951</name>
</gene>
<comment type="caution">
    <text evidence="7">The sequence shown here is derived from an EMBL/GenBank/DDBJ whole genome shotgun (WGS) entry which is preliminary data.</text>
</comment>
<dbReference type="PANTHER" id="PTHR11963">
    <property type="entry name" value="LEUCINE AMINOPEPTIDASE-RELATED"/>
    <property type="match status" value="1"/>
</dbReference>
<dbReference type="InterPro" id="IPR000819">
    <property type="entry name" value="Peptidase_M17_C"/>
</dbReference>
<keyword evidence="4" id="KW-0378">Hydrolase</keyword>